<evidence type="ECO:0000313" key="2">
    <source>
        <dbReference type="Proteomes" id="UP000070678"/>
    </source>
</evidence>
<comment type="caution">
    <text evidence="1">The sequence shown here is derived from an EMBL/GenBank/DDBJ whole genome shotgun (WGS) entry which is preliminary data.</text>
</comment>
<accession>A0A139P351</accession>
<proteinExistence type="predicted"/>
<gene>
    <name evidence="1" type="ORF">SORDD15_00199</name>
</gene>
<organism evidence="1 2">
    <name type="scientific">Streptococcus oralis</name>
    <dbReference type="NCBI Taxonomy" id="1303"/>
    <lineage>
        <taxon>Bacteria</taxon>
        <taxon>Bacillati</taxon>
        <taxon>Bacillota</taxon>
        <taxon>Bacilli</taxon>
        <taxon>Lactobacillales</taxon>
        <taxon>Streptococcaceae</taxon>
        <taxon>Streptococcus</taxon>
    </lineage>
</organism>
<dbReference type="EMBL" id="LQNX01000007">
    <property type="protein sequence ID" value="KXT82647.1"/>
    <property type="molecule type" value="Genomic_DNA"/>
</dbReference>
<evidence type="ECO:0000313" key="1">
    <source>
        <dbReference type="EMBL" id="KXT82647.1"/>
    </source>
</evidence>
<protein>
    <submittedName>
        <fullName evidence="1">Uncharacterized protein</fullName>
    </submittedName>
</protein>
<name>A0A139P351_STROR</name>
<dbReference type="AlphaFoldDB" id="A0A139P351"/>
<dbReference type="Proteomes" id="UP000070678">
    <property type="component" value="Unassembled WGS sequence"/>
</dbReference>
<sequence>MKIFQIHQQLHSLLKKGQREKEVTTLIGEKEVLTQSLLNQAT</sequence>
<reference evidence="1 2" key="1">
    <citation type="submission" date="2016-01" db="EMBL/GenBank/DDBJ databases">
        <title>Highly variable Streptococcus oralis are common among viridans streptococci isolated from primates.</title>
        <authorList>
            <person name="Denapaite D."/>
            <person name="Rieger M."/>
            <person name="Koendgen S."/>
            <person name="Brueckner R."/>
            <person name="Ochigava I."/>
            <person name="Kappeler P."/>
            <person name="Maetz-Rensing K."/>
            <person name="Leendertz F."/>
            <person name="Hakenbeck R."/>
        </authorList>
    </citation>
    <scope>NUCLEOTIDE SEQUENCE [LARGE SCALE GENOMIC DNA]</scope>
    <source>
        <strain evidence="1 2">DD15</strain>
    </source>
</reference>